<evidence type="ECO:0000313" key="1">
    <source>
        <dbReference type="EMBL" id="KAF4497329.1"/>
    </source>
</evidence>
<accession>A0A9P5EBZ9</accession>
<organism evidence="1 2">
    <name type="scientific">Fusarium agapanthi</name>
    <dbReference type="NCBI Taxonomy" id="1803897"/>
    <lineage>
        <taxon>Eukaryota</taxon>
        <taxon>Fungi</taxon>
        <taxon>Dikarya</taxon>
        <taxon>Ascomycota</taxon>
        <taxon>Pezizomycotina</taxon>
        <taxon>Sordariomycetes</taxon>
        <taxon>Hypocreomycetidae</taxon>
        <taxon>Hypocreales</taxon>
        <taxon>Nectriaceae</taxon>
        <taxon>Fusarium</taxon>
        <taxon>Fusarium fujikuroi species complex</taxon>
    </lineage>
</organism>
<reference evidence="1" key="1">
    <citation type="submission" date="2020-01" db="EMBL/GenBank/DDBJ databases">
        <title>Identification and distribution of gene clusters putatively required for synthesis of sphingolipid metabolism inhibitors in phylogenetically diverse species of the filamentous fungus Fusarium.</title>
        <authorList>
            <person name="Kim H.-S."/>
            <person name="Busman M."/>
            <person name="Brown D.W."/>
            <person name="Divon H."/>
            <person name="Uhlig S."/>
            <person name="Proctor R.H."/>
        </authorList>
    </citation>
    <scope>NUCLEOTIDE SEQUENCE</scope>
    <source>
        <strain evidence="1">NRRL 31653</strain>
    </source>
</reference>
<proteinExistence type="predicted"/>
<sequence length="174" mass="19721">MKDLKTKEHVYIKPECELCDQTIHTDEWTVALLGHDDGLGPSYLTNQFRFPESQDVVGMTDELTLCQRLQCKICETAHPSVTIHANCYRVFQQSYRREDAMDAIWVASAWKSPWRHRPAQRKPRLDLTDMTLVSIGGPVAEAIGIPGLALLPSEVLQMVRFYSLRSGSSESLKT</sequence>
<comment type="caution">
    <text evidence="1">The sequence shown here is derived from an EMBL/GenBank/DDBJ whole genome shotgun (WGS) entry which is preliminary data.</text>
</comment>
<dbReference type="Proteomes" id="UP000737391">
    <property type="component" value="Unassembled WGS sequence"/>
</dbReference>
<dbReference type="AlphaFoldDB" id="A0A9P5EBZ9"/>
<keyword evidence="2" id="KW-1185">Reference proteome</keyword>
<name>A0A9P5EBZ9_9HYPO</name>
<gene>
    <name evidence="1" type="ORF">FAGAP_6491</name>
</gene>
<dbReference type="OrthoDB" id="4763081at2759"/>
<dbReference type="EMBL" id="LUFC02000439">
    <property type="protein sequence ID" value="KAF4497329.1"/>
    <property type="molecule type" value="Genomic_DNA"/>
</dbReference>
<evidence type="ECO:0000313" key="2">
    <source>
        <dbReference type="Proteomes" id="UP000737391"/>
    </source>
</evidence>
<protein>
    <submittedName>
        <fullName evidence="1">Uncharacterized protein</fullName>
    </submittedName>
</protein>